<sequence>MDCWVRICSALISICIPAAALAVLWEKLDPNLAGAFRQGDDSNPTSEETRSTETLLRTRASAGRAARPALKL</sequence>
<evidence type="ECO:0000313" key="3">
    <source>
        <dbReference type="EMBL" id="KAK7044466.1"/>
    </source>
</evidence>
<name>A0AAW0CW96_9AGAR</name>
<organism evidence="3 4">
    <name type="scientific">Favolaschia claudopus</name>
    <dbReference type="NCBI Taxonomy" id="2862362"/>
    <lineage>
        <taxon>Eukaryota</taxon>
        <taxon>Fungi</taxon>
        <taxon>Dikarya</taxon>
        <taxon>Basidiomycota</taxon>
        <taxon>Agaricomycotina</taxon>
        <taxon>Agaricomycetes</taxon>
        <taxon>Agaricomycetidae</taxon>
        <taxon>Agaricales</taxon>
        <taxon>Marasmiineae</taxon>
        <taxon>Mycenaceae</taxon>
        <taxon>Favolaschia</taxon>
    </lineage>
</organism>
<evidence type="ECO:0000256" key="1">
    <source>
        <dbReference type="SAM" id="MobiDB-lite"/>
    </source>
</evidence>
<keyword evidence="2" id="KW-0472">Membrane</keyword>
<feature type="transmembrane region" description="Helical" evidence="2">
    <location>
        <begin position="7"/>
        <end position="25"/>
    </location>
</feature>
<keyword evidence="2" id="KW-0812">Transmembrane</keyword>
<gene>
    <name evidence="3" type="ORF">R3P38DRAFT_2878910</name>
</gene>
<dbReference type="Proteomes" id="UP001362999">
    <property type="component" value="Unassembled WGS sequence"/>
</dbReference>
<keyword evidence="2" id="KW-1133">Transmembrane helix</keyword>
<reference evidence="3 4" key="1">
    <citation type="journal article" date="2024" name="J Genomics">
        <title>Draft genome sequencing and assembly of Favolaschia claudopus CIRM-BRFM 2984 isolated from oak limbs.</title>
        <authorList>
            <person name="Navarro D."/>
            <person name="Drula E."/>
            <person name="Chaduli D."/>
            <person name="Cazenave R."/>
            <person name="Ahrendt S."/>
            <person name="Wang J."/>
            <person name="Lipzen A."/>
            <person name="Daum C."/>
            <person name="Barry K."/>
            <person name="Grigoriev I.V."/>
            <person name="Favel A."/>
            <person name="Rosso M.N."/>
            <person name="Martin F."/>
        </authorList>
    </citation>
    <scope>NUCLEOTIDE SEQUENCE [LARGE SCALE GENOMIC DNA]</scope>
    <source>
        <strain evidence="3 4">CIRM-BRFM 2984</strain>
    </source>
</reference>
<evidence type="ECO:0000256" key="2">
    <source>
        <dbReference type="SAM" id="Phobius"/>
    </source>
</evidence>
<dbReference type="EMBL" id="JAWWNJ010000011">
    <property type="protein sequence ID" value="KAK7044466.1"/>
    <property type="molecule type" value="Genomic_DNA"/>
</dbReference>
<keyword evidence="4" id="KW-1185">Reference proteome</keyword>
<evidence type="ECO:0000313" key="4">
    <source>
        <dbReference type="Proteomes" id="UP001362999"/>
    </source>
</evidence>
<proteinExistence type="predicted"/>
<comment type="caution">
    <text evidence="3">The sequence shown here is derived from an EMBL/GenBank/DDBJ whole genome shotgun (WGS) entry which is preliminary data.</text>
</comment>
<dbReference type="AlphaFoldDB" id="A0AAW0CW96"/>
<feature type="region of interest" description="Disordered" evidence="1">
    <location>
        <begin position="35"/>
        <end position="72"/>
    </location>
</feature>
<protein>
    <submittedName>
        <fullName evidence="3">Uncharacterized protein</fullName>
    </submittedName>
</protein>
<accession>A0AAW0CW96</accession>